<proteinExistence type="predicted"/>
<dbReference type="AlphaFoldDB" id="A0AAU7EDZ0"/>
<dbReference type="InterPro" id="IPR011704">
    <property type="entry name" value="ATPase_dyneun-rel_AAA"/>
</dbReference>
<dbReference type="Proteomes" id="UP001224325">
    <property type="component" value="Chromosome"/>
</dbReference>
<accession>A0AAU7EDZ0</accession>
<dbReference type="REBASE" id="835278">
    <property type="entry name" value="Msp9835McrBCP"/>
</dbReference>
<keyword evidence="3" id="KW-1185">Reference proteome</keyword>
<dbReference type="EMBL" id="CP155618">
    <property type="protein sequence ID" value="XBL13845.1"/>
    <property type="molecule type" value="Genomic_DNA"/>
</dbReference>
<dbReference type="GO" id="GO:0016887">
    <property type="term" value="F:ATP hydrolysis activity"/>
    <property type="evidence" value="ECO:0007669"/>
    <property type="project" value="InterPro"/>
</dbReference>
<reference evidence="2" key="1">
    <citation type="submission" date="2024-04" db="EMBL/GenBank/DDBJ databases">
        <title>Mariniflexile litorale, isolated from the shallow sediments of the Sea of Japan.</title>
        <authorList>
            <person name="Romanenko L."/>
            <person name="Isaeva M."/>
        </authorList>
    </citation>
    <scope>NUCLEOTIDE SEQUENCE [LARGE SCALE GENOMIC DNA]</scope>
    <source>
        <strain evidence="2">KMM 9835</strain>
    </source>
</reference>
<gene>
    <name evidence="2" type="ORF">QLS71_016160</name>
</gene>
<dbReference type="PANTHER" id="PTHR37291">
    <property type="entry name" value="5-METHYLCYTOSINE-SPECIFIC RESTRICTION ENZYME B"/>
    <property type="match status" value="1"/>
</dbReference>
<dbReference type="InterPro" id="IPR052934">
    <property type="entry name" value="Methyl-DNA_Rec/Restrict_Enz"/>
</dbReference>
<organism evidence="2 3">
    <name type="scientific">Mariniflexile litorale</name>
    <dbReference type="NCBI Taxonomy" id="3045158"/>
    <lineage>
        <taxon>Bacteria</taxon>
        <taxon>Pseudomonadati</taxon>
        <taxon>Bacteroidota</taxon>
        <taxon>Flavobacteriia</taxon>
        <taxon>Flavobacteriales</taxon>
        <taxon>Flavobacteriaceae</taxon>
        <taxon>Mariniflexile</taxon>
    </lineage>
</organism>
<dbReference type="KEGG" id="mlil:QLS71_016160"/>
<protein>
    <submittedName>
        <fullName evidence="2">AAA family ATPase</fullName>
    </submittedName>
</protein>
<dbReference type="GO" id="GO:0005524">
    <property type="term" value="F:ATP binding"/>
    <property type="evidence" value="ECO:0007669"/>
    <property type="project" value="InterPro"/>
</dbReference>
<dbReference type="Pfam" id="PF07728">
    <property type="entry name" value="AAA_5"/>
    <property type="match status" value="1"/>
</dbReference>
<evidence type="ECO:0000313" key="2">
    <source>
        <dbReference type="EMBL" id="XBL13845.1"/>
    </source>
</evidence>
<dbReference type="Gene3D" id="3.40.50.300">
    <property type="entry name" value="P-loop containing nucleotide triphosphate hydrolases"/>
    <property type="match status" value="2"/>
</dbReference>
<evidence type="ECO:0000259" key="1">
    <source>
        <dbReference type="Pfam" id="PF07728"/>
    </source>
</evidence>
<dbReference type="RefSeq" id="WP_308992757.1">
    <property type="nucleotide sequence ID" value="NZ_CP155618.1"/>
</dbReference>
<feature type="domain" description="ATPase dynein-related AAA" evidence="1">
    <location>
        <begin position="759"/>
        <end position="868"/>
    </location>
</feature>
<sequence>MEIIENIKQKATFLNRLSNNEETLFEHINSNHDNLDEVIQQYKPEREFKPVNTLRFLIANELKKGTVINATVINQLKQAIEARDVSAYVNLNETVKQSLLNYKDSKKGMFPNWGHTFKVLFPFLYNASENTEVNAQLERLADEIIQANQLENVTKHIVSFQGSNKYGSDHAWVAIIPETAPSVQYAYQIFFTINKNGVVGGLHKGHNLTKQVFTNQDIQFNTWEDYIEHTKQAKDQWSQLNSEVNFIFLNDEQAFVKILKKVDDSALSDYFKTLDRLKEDLDIQDEEKFVFSIAGNRLSFHVGKRYCLNVNKKLFDFISYTELEGDNKDRETFTGSDVAYFYRGRTVDDVLSNYEDIKSAIETEIERDNHTLAKLYDNSAFRKAAFDKVYRERIFNQCGIQNKYYLVGAYWDDNNPKDQTNRFVAENIWRNGYDDKFLEIVNRVPVNSHIAIKTVDRKGDNMYIKARGIVKSNLNDGQNLMVKWDKNFKEFKVDFSGGYWDTITNVNKADHIKAIWDNNTKNHTAFYNPPLNQIFYGPPGTGKTYHTILEAAKIITGNEAIDYDSALNKFNENLGDQIEFITFHQNYSYEDFIQGLRPDIEQKALSFNRADGVFTRMVTNALFEYYKVYQQRQKKSVNSEKVNVDLNDAYIEFINSLSEGQEFETKTGMKIKVDNFTDRQNIEFKPLNGIQSYLVSGNRLLKLYEVFNDINDIKRVHEDIRDAIGGCNSSIYYVALREFISFLKVYEKTLTEFVDVEEEYDYENISYRRKKELLSNISLEELRTVSTNEVPKYVIIIDEINRANISRVFGELITLIENDKRLGGKIPLRATLPSGEKFIVPSNLYIIGTMNTADKSIALLDIALRRRFEFVPMYPNSTSTEDKVVHDATILDAINQEIISRKGHDFTIGHSYFMGEDYNLKNTIDNKVIPLLLEYFMNDFEEVKKILSVSKLELVGWPMKLKLND</sequence>
<dbReference type="SUPFAM" id="SSF52540">
    <property type="entry name" value="P-loop containing nucleoside triphosphate hydrolases"/>
    <property type="match status" value="1"/>
</dbReference>
<dbReference type="InterPro" id="IPR027417">
    <property type="entry name" value="P-loop_NTPase"/>
</dbReference>
<name>A0AAU7EDZ0_9FLAO</name>
<dbReference type="PANTHER" id="PTHR37291:SF1">
    <property type="entry name" value="TYPE IV METHYL-DIRECTED RESTRICTION ENZYME ECOKMCRB SUBUNIT"/>
    <property type="match status" value="1"/>
</dbReference>
<evidence type="ECO:0000313" key="3">
    <source>
        <dbReference type="Proteomes" id="UP001224325"/>
    </source>
</evidence>